<dbReference type="Gene3D" id="1.10.10.10">
    <property type="entry name" value="Winged helix-like DNA-binding domain superfamily/Winged helix DNA-binding domain"/>
    <property type="match status" value="1"/>
</dbReference>
<dbReference type="Pfam" id="PF02001">
    <property type="entry name" value="DUF134"/>
    <property type="match status" value="1"/>
</dbReference>
<gene>
    <name evidence="2" type="ORF">SDC9_13813</name>
</gene>
<proteinExistence type="inferred from homology"/>
<dbReference type="InterPro" id="IPR002852">
    <property type="entry name" value="UPF0251"/>
</dbReference>
<dbReference type="PANTHER" id="PTHR37478">
    <property type="match status" value="1"/>
</dbReference>
<dbReference type="AlphaFoldDB" id="A0A644TMG4"/>
<dbReference type="InterPro" id="IPR036388">
    <property type="entry name" value="WH-like_DNA-bd_sf"/>
</dbReference>
<dbReference type="HAMAP" id="MF_00674">
    <property type="entry name" value="UPF0251"/>
    <property type="match status" value="1"/>
</dbReference>
<sequence length="170" mass="18662">MLNWSVVIVARKRCCGLVEREPYCRRFLPEGQRSVESVELYVEELEAVRLKDIEGLEQVDCAVQMGVSRATFQRILQSARQKIATALIEGLAIVIKGGNYMVKNRVFECQDCQHVWEVAPCSEGGKHGYEIPCPKCGSLKKIKVNEDGTKHACGGGHHGHGHGGGCCGGH</sequence>
<organism evidence="2">
    <name type="scientific">bioreactor metagenome</name>
    <dbReference type="NCBI Taxonomy" id="1076179"/>
    <lineage>
        <taxon>unclassified sequences</taxon>
        <taxon>metagenomes</taxon>
        <taxon>ecological metagenomes</taxon>
    </lineage>
</organism>
<evidence type="ECO:0000313" key="2">
    <source>
        <dbReference type="EMBL" id="MPL68100.1"/>
    </source>
</evidence>
<dbReference type="EMBL" id="VSSQ01000040">
    <property type="protein sequence ID" value="MPL68100.1"/>
    <property type="molecule type" value="Genomic_DNA"/>
</dbReference>
<accession>A0A644TMG4</accession>
<name>A0A644TMG4_9ZZZZ</name>
<dbReference type="PANTHER" id="PTHR37478:SF2">
    <property type="entry name" value="UPF0251 PROTEIN TK0562"/>
    <property type="match status" value="1"/>
</dbReference>
<evidence type="ECO:0000256" key="1">
    <source>
        <dbReference type="ARBA" id="ARBA00009350"/>
    </source>
</evidence>
<comment type="caution">
    <text evidence="2">The sequence shown here is derived from an EMBL/GenBank/DDBJ whole genome shotgun (WGS) entry which is preliminary data.</text>
</comment>
<comment type="similarity">
    <text evidence="1">Belongs to the UPF0251 family.</text>
</comment>
<protein>
    <submittedName>
        <fullName evidence="2">Uncharacterized protein</fullName>
    </submittedName>
</protein>
<reference evidence="2" key="1">
    <citation type="submission" date="2019-08" db="EMBL/GenBank/DDBJ databases">
        <authorList>
            <person name="Kucharzyk K."/>
            <person name="Murdoch R.W."/>
            <person name="Higgins S."/>
            <person name="Loffler F."/>
        </authorList>
    </citation>
    <scope>NUCLEOTIDE SEQUENCE</scope>
</reference>